<dbReference type="EMBL" id="CABEHT010000001">
    <property type="protein sequence ID" value="VTS13031.1"/>
    <property type="molecule type" value="Genomic_DNA"/>
</dbReference>
<sequence>MKSFLTVLKSILIDFIDNNPQHKQSISLHSNHLITTINNALQEQAPIHIISHEKSITGTLMKYDKLEGQVILNDSQNNLTSILPLNEIEKVTLLPKTSTSNKQ</sequence>
<dbReference type="AlphaFoldDB" id="A0A4U9XL55"/>
<reference evidence="1 2" key="1">
    <citation type="submission" date="2019-05" db="EMBL/GenBank/DDBJ databases">
        <authorList>
            <consortium name="Pathogen Informatics"/>
        </authorList>
    </citation>
    <scope>NUCLEOTIDE SEQUENCE [LARGE SCALE GENOMIC DNA]</scope>
    <source>
        <strain evidence="1 2">NCTC5386</strain>
    </source>
</reference>
<evidence type="ECO:0008006" key="3">
    <source>
        <dbReference type="Google" id="ProtNLM"/>
    </source>
</evidence>
<organism evidence="1 2">
    <name type="scientific">Streptococcus pseudoporcinus</name>
    <dbReference type="NCBI Taxonomy" id="361101"/>
    <lineage>
        <taxon>Bacteria</taxon>
        <taxon>Bacillati</taxon>
        <taxon>Bacillota</taxon>
        <taxon>Bacilli</taxon>
        <taxon>Lactobacillales</taxon>
        <taxon>Streptococcaceae</taxon>
        <taxon>Streptococcus</taxon>
    </lineage>
</organism>
<dbReference type="Proteomes" id="UP000394068">
    <property type="component" value="Unassembled WGS sequence"/>
</dbReference>
<evidence type="ECO:0000313" key="2">
    <source>
        <dbReference type="Proteomes" id="UP000394068"/>
    </source>
</evidence>
<accession>A0A4U9XL55</accession>
<proteinExistence type="predicted"/>
<protein>
    <recommendedName>
        <fullName evidence="3">YolD-like protein</fullName>
    </recommendedName>
</protein>
<name>A0A4U9XL55_9STRE</name>
<dbReference type="RefSeq" id="WP_077323506.1">
    <property type="nucleotide sequence ID" value="NZ_CABEHT010000001.1"/>
</dbReference>
<evidence type="ECO:0000313" key="1">
    <source>
        <dbReference type="EMBL" id="VTS13031.1"/>
    </source>
</evidence>
<gene>
    <name evidence="1" type="ORF">NCTC5386_00816</name>
</gene>